<dbReference type="SUPFAM" id="SSF56281">
    <property type="entry name" value="Metallo-hydrolase/oxidoreductase"/>
    <property type="match status" value="1"/>
</dbReference>
<dbReference type="Proteomes" id="UP001500909">
    <property type="component" value="Unassembled WGS sequence"/>
</dbReference>
<dbReference type="CDD" id="cd16277">
    <property type="entry name" value="metallo-hydrolase-like_MBL-fold"/>
    <property type="match status" value="1"/>
</dbReference>
<accession>A0ABN0ZKD4</accession>
<evidence type="ECO:0000256" key="2">
    <source>
        <dbReference type="ARBA" id="ARBA00022723"/>
    </source>
</evidence>
<dbReference type="Gene3D" id="3.60.15.10">
    <property type="entry name" value="Ribonuclease Z/Hydroxyacylglutathione hydrolase-like"/>
    <property type="match status" value="1"/>
</dbReference>
<name>A0ABN0ZKD4_9ACTN</name>
<keyword evidence="2" id="KW-0479">Metal-binding</keyword>
<protein>
    <submittedName>
        <fullName evidence="6">MBL fold metallo-hydrolase</fullName>
    </submittedName>
</protein>
<dbReference type="EMBL" id="BAAABY010000009">
    <property type="protein sequence ID" value="GAA0450860.1"/>
    <property type="molecule type" value="Genomic_DNA"/>
</dbReference>
<dbReference type="RefSeq" id="WP_346093783.1">
    <property type="nucleotide sequence ID" value="NZ_BAAABY010000009.1"/>
</dbReference>
<comment type="similarity">
    <text evidence="1">Belongs to the metallo-beta-lactamase superfamily.</text>
</comment>
<gene>
    <name evidence="6" type="ORF">GCM10010361_13650</name>
</gene>
<sequence length="306" mass="33662">MDNDNITLGNVSVTRVWEYFGSVDMTPDTFFPESPKEVWVDGASWLAPHFLDSDTNIVNSAIQTWLLRSEGKTILVDTGVGNHKERPYAPVWSHLKTDFLANLARAGVEPEDVDIVINTHLHIDHVGWNTFLDGRQWVPTFPRATYLMPKVDFEFWNPENGHKPLLGRGNQNVFEDSVAPVHQAGQTLLWENSHQIDAGLRLDAAPGHTPGSSVLTLTSGTDRAVFVGDMLHSPVQILEPCANSCFCEDPAGARATRRKVLGWAADNNALVIPAHLGGHGAAEVAREGDKFAIKGWAPFAPYPEQS</sequence>
<dbReference type="Pfam" id="PF00753">
    <property type="entry name" value="Lactamase_B"/>
    <property type="match status" value="1"/>
</dbReference>
<evidence type="ECO:0000256" key="3">
    <source>
        <dbReference type="ARBA" id="ARBA00022801"/>
    </source>
</evidence>
<keyword evidence="4" id="KW-0862">Zinc</keyword>
<dbReference type="InterPro" id="IPR051013">
    <property type="entry name" value="MBL_superfamily_lactonases"/>
</dbReference>
<organism evidence="6 7">
    <name type="scientific">Streptomyces olivaceiscleroticus</name>
    <dbReference type="NCBI Taxonomy" id="68245"/>
    <lineage>
        <taxon>Bacteria</taxon>
        <taxon>Bacillati</taxon>
        <taxon>Actinomycetota</taxon>
        <taxon>Actinomycetes</taxon>
        <taxon>Kitasatosporales</taxon>
        <taxon>Streptomycetaceae</taxon>
        <taxon>Streptomyces</taxon>
    </lineage>
</organism>
<comment type="caution">
    <text evidence="6">The sequence shown here is derived from an EMBL/GenBank/DDBJ whole genome shotgun (WGS) entry which is preliminary data.</text>
</comment>
<evidence type="ECO:0000256" key="1">
    <source>
        <dbReference type="ARBA" id="ARBA00007749"/>
    </source>
</evidence>
<dbReference type="PANTHER" id="PTHR42978:SF6">
    <property type="entry name" value="QUORUM-QUENCHING LACTONASE YTNP-RELATED"/>
    <property type="match status" value="1"/>
</dbReference>
<evidence type="ECO:0000259" key="5">
    <source>
        <dbReference type="SMART" id="SM00849"/>
    </source>
</evidence>
<dbReference type="PANTHER" id="PTHR42978">
    <property type="entry name" value="QUORUM-QUENCHING LACTONASE YTNP-RELATED-RELATED"/>
    <property type="match status" value="1"/>
</dbReference>
<evidence type="ECO:0000313" key="7">
    <source>
        <dbReference type="Proteomes" id="UP001500909"/>
    </source>
</evidence>
<dbReference type="SMART" id="SM00849">
    <property type="entry name" value="Lactamase_B"/>
    <property type="match status" value="1"/>
</dbReference>
<evidence type="ECO:0000256" key="4">
    <source>
        <dbReference type="ARBA" id="ARBA00022833"/>
    </source>
</evidence>
<dbReference type="InterPro" id="IPR036866">
    <property type="entry name" value="RibonucZ/Hydroxyglut_hydro"/>
</dbReference>
<keyword evidence="3" id="KW-0378">Hydrolase</keyword>
<reference evidence="6 7" key="1">
    <citation type="journal article" date="2019" name="Int. J. Syst. Evol. Microbiol.">
        <title>The Global Catalogue of Microorganisms (GCM) 10K type strain sequencing project: providing services to taxonomists for standard genome sequencing and annotation.</title>
        <authorList>
            <consortium name="The Broad Institute Genomics Platform"/>
            <consortium name="The Broad Institute Genome Sequencing Center for Infectious Disease"/>
            <person name="Wu L."/>
            <person name="Ma J."/>
        </authorList>
    </citation>
    <scope>NUCLEOTIDE SEQUENCE [LARGE SCALE GENOMIC DNA]</scope>
    <source>
        <strain evidence="6 7">JCM 4805</strain>
    </source>
</reference>
<feature type="domain" description="Metallo-beta-lactamase" evidence="5">
    <location>
        <begin position="61"/>
        <end position="275"/>
    </location>
</feature>
<keyword evidence="7" id="KW-1185">Reference proteome</keyword>
<proteinExistence type="inferred from homology"/>
<evidence type="ECO:0000313" key="6">
    <source>
        <dbReference type="EMBL" id="GAA0450860.1"/>
    </source>
</evidence>
<dbReference type="InterPro" id="IPR001279">
    <property type="entry name" value="Metallo-B-lactamas"/>
</dbReference>